<dbReference type="SUPFAM" id="SSF53850">
    <property type="entry name" value="Periplasmic binding protein-like II"/>
    <property type="match status" value="1"/>
</dbReference>
<sequence length="270" mass="28198">MRTRHLAAVPVAAAAALLLAACGGGDSSSGDAEGGVELVSAGSLTLCTNPPYEPFEYEEGGEVVGLDIDIVNEVATDLGVELVTKVTPFEGIQSGADLNTNNCDVVASGITITPERQEKIDFSDPYFDANQGLLVPEGSDLSSLDSLDGKKIGVQQATTGETWAQDNGLETIQFEDLGLQVQALRTGQVDAVVNDIAVLGPYVSEGFEIGNEFSTGEQYGIGVKQGNTALLDAVNATLERIREDGTYDDIYTQYIGTAPGQAETAEPTDG</sequence>
<dbReference type="OrthoDB" id="8454826at2"/>
<evidence type="ECO:0000259" key="3">
    <source>
        <dbReference type="SMART" id="SM00062"/>
    </source>
</evidence>
<organism evidence="4 5">
    <name type="scientific">Cellulomonas triticagri</name>
    <dbReference type="NCBI Taxonomy" id="2483352"/>
    <lineage>
        <taxon>Bacteria</taxon>
        <taxon>Bacillati</taxon>
        <taxon>Actinomycetota</taxon>
        <taxon>Actinomycetes</taxon>
        <taxon>Micrococcales</taxon>
        <taxon>Cellulomonadaceae</taxon>
        <taxon>Cellulomonas</taxon>
    </lineage>
</organism>
<evidence type="ECO:0000313" key="5">
    <source>
        <dbReference type="Proteomes" id="UP000269289"/>
    </source>
</evidence>
<dbReference type="AlphaFoldDB" id="A0A3M2J664"/>
<dbReference type="Proteomes" id="UP000269289">
    <property type="component" value="Unassembled WGS sequence"/>
</dbReference>
<dbReference type="Pfam" id="PF00497">
    <property type="entry name" value="SBP_bac_3"/>
    <property type="match status" value="1"/>
</dbReference>
<feature type="signal peptide" evidence="2">
    <location>
        <begin position="1"/>
        <end position="20"/>
    </location>
</feature>
<dbReference type="EMBL" id="RFFI01000082">
    <property type="protein sequence ID" value="RMI07023.1"/>
    <property type="molecule type" value="Genomic_DNA"/>
</dbReference>
<evidence type="ECO:0000256" key="2">
    <source>
        <dbReference type="SAM" id="SignalP"/>
    </source>
</evidence>
<dbReference type="CDD" id="cd13530">
    <property type="entry name" value="PBP2_peptides_like"/>
    <property type="match status" value="1"/>
</dbReference>
<feature type="chain" id="PRO_5038786157" evidence="2">
    <location>
        <begin position="21"/>
        <end position="270"/>
    </location>
</feature>
<evidence type="ECO:0000313" key="4">
    <source>
        <dbReference type="EMBL" id="RMI07023.1"/>
    </source>
</evidence>
<reference evidence="4 5" key="1">
    <citation type="submission" date="2018-10" db="EMBL/GenBank/DDBJ databases">
        <title>Isolation, diversity and antifungal activity of actinobacteria from wheat.</title>
        <authorList>
            <person name="Han C."/>
        </authorList>
    </citation>
    <scope>NUCLEOTIDE SEQUENCE [LARGE SCALE GENOMIC DNA]</scope>
    <source>
        <strain evidence="4 5">NEAU-YY56</strain>
    </source>
</reference>
<gene>
    <name evidence="4" type="ORF">EBM89_14090</name>
</gene>
<evidence type="ECO:0000256" key="1">
    <source>
        <dbReference type="ARBA" id="ARBA00022729"/>
    </source>
</evidence>
<proteinExistence type="predicted"/>
<dbReference type="Gene3D" id="3.40.190.10">
    <property type="entry name" value="Periplasmic binding protein-like II"/>
    <property type="match status" value="2"/>
</dbReference>
<name>A0A3M2J664_9CELL</name>
<comment type="caution">
    <text evidence="4">The sequence shown here is derived from an EMBL/GenBank/DDBJ whole genome shotgun (WGS) entry which is preliminary data.</text>
</comment>
<dbReference type="RefSeq" id="WP_122150052.1">
    <property type="nucleotide sequence ID" value="NZ_RFFI01000082.1"/>
</dbReference>
<protein>
    <submittedName>
        <fullName evidence="4">Amino acid ABC transporter substrate-binding protein</fullName>
    </submittedName>
</protein>
<dbReference type="PANTHER" id="PTHR35936:SF17">
    <property type="entry name" value="ARGININE-BINDING EXTRACELLULAR PROTEIN ARTP"/>
    <property type="match status" value="1"/>
</dbReference>
<keyword evidence="1 2" id="KW-0732">Signal</keyword>
<dbReference type="InterPro" id="IPR001638">
    <property type="entry name" value="Solute-binding_3/MltF_N"/>
</dbReference>
<feature type="domain" description="Solute-binding protein family 3/N-terminal" evidence="3">
    <location>
        <begin position="43"/>
        <end position="258"/>
    </location>
</feature>
<accession>A0A3M2J664</accession>
<keyword evidence="5" id="KW-1185">Reference proteome</keyword>
<dbReference type="SMART" id="SM00062">
    <property type="entry name" value="PBPb"/>
    <property type="match status" value="1"/>
</dbReference>
<dbReference type="PANTHER" id="PTHR35936">
    <property type="entry name" value="MEMBRANE-BOUND LYTIC MUREIN TRANSGLYCOSYLASE F"/>
    <property type="match status" value="1"/>
</dbReference>